<dbReference type="InterPro" id="IPR019734">
    <property type="entry name" value="TPR_rpt"/>
</dbReference>
<dbReference type="Gene3D" id="1.25.40.10">
    <property type="entry name" value="Tetratricopeptide repeat domain"/>
    <property type="match status" value="2"/>
</dbReference>
<dbReference type="PANTHER" id="PTHR44186">
    <property type="match status" value="1"/>
</dbReference>
<evidence type="ECO:0000313" key="5">
    <source>
        <dbReference type="Proteomes" id="UP000540556"/>
    </source>
</evidence>
<dbReference type="InterPro" id="IPR011990">
    <property type="entry name" value="TPR-like_helical_dom_sf"/>
</dbReference>
<dbReference type="PROSITE" id="PS51257">
    <property type="entry name" value="PROKAR_LIPOPROTEIN"/>
    <property type="match status" value="1"/>
</dbReference>
<feature type="repeat" description="TPR" evidence="3">
    <location>
        <begin position="126"/>
        <end position="159"/>
    </location>
</feature>
<comment type="caution">
    <text evidence="4">The sequence shown here is derived from an EMBL/GenBank/DDBJ whole genome shotgun (WGS) entry which is preliminary data.</text>
</comment>
<accession>A0A7W4KDC2</accession>
<dbReference type="RefSeq" id="WP_182949064.1">
    <property type="nucleotide sequence ID" value="NZ_JABEQK010000004.1"/>
</dbReference>
<organism evidence="4 5">
    <name type="scientific">Gluconacetobacter takamatsuzukensis</name>
    <dbReference type="NCBI Taxonomy" id="1286190"/>
    <lineage>
        <taxon>Bacteria</taxon>
        <taxon>Pseudomonadati</taxon>
        <taxon>Pseudomonadota</taxon>
        <taxon>Alphaproteobacteria</taxon>
        <taxon>Acetobacterales</taxon>
        <taxon>Acetobacteraceae</taxon>
        <taxon>Gluconacetobacter</taxon>
    </lineage>
</organism>
<dbReference type="SMART" id="SM00028">
    <property type="entry name" value="TPR"/>
    <property type="match status" value="2"/>
</dbReference>
<keyword evidence="1" id="KW-0677">Repeat</keyword>
<dbReference type="EMBL" id="JABEQK010000004">
    <property type="protein sequence ID" value="MBB2204801.1"/>
    <property type="molecule type" value="Genomic_DNA"/>
</dbReference>
<dbReference type="Proteomes" id="UP000540556">
    <property type="component" value="Unassembled WGS sequence"/>
</dbReference>
<name>A0A7W4KDC2_9PROT</name>
<dbReference type="PANTHER" id="PTHR44186:SF1">
    <property type="entry name" value="BARDET-BIEDL SYNDROME 4 PROTEIN"/>
    <property type="match status" value="1"/>
</dbReference>
<evidence type="ECO:0000256" key="2">
    <source>
        <dbReference type="ARBA" id="ARBA00022803"/>
    </source>
</evidence>
<dbReference type="AlphaFoldDB" id="A0A7W4KDC2"/>
<evidence type="ECO:0000256" key="1">
    <source>
        <dbReference type="ARBA" id="ARBA00022737"/>
    </source>
</evidence>
<dbReference type="PROSITE" id="PS50005">
    <property type="entry name" value="TPR"/>
    <property type="match status" value="1"/>
</dbReference>
<gene>
    <name evidence="4" type="ORF">HLH27_07185</name>
</gene>
<sequence>MAGRAGWWGAAIVLLGLAACAEQKADRQLETARVEMDNGAAMAALKLLQQRIHDHPDDVPTLVALGRANAQLGRNQSAVLFYQDALTHDGNCVEAEKGLARIDLLQDPPRALQRLEDMKRRFPQDAQIWNDLGVAYDYARRHQEAQAAYYRAMKLDPLLVSAQNNLGLSYAVSGQHEQAMAMLVPLASSADATSRIRANLAYAQFMSGNEAGARQTLMHDMSPEQADKVLGTYSQLKATSRTP</sequence>
<reference evidence="4 5" key="1">
    <citation type="submission" date="2020-04" db="EMBL/GenBank/DDBJ databases">
        <title>Description of novel Gluconacetobacter.</title>
        <authorList>
            <person name="Sombolestani A."/>
        </authorList>
    </citation>
    <scope>NUCLEOTIDE SEQUENCE [LARGE SCALE GENOMIC DNA]</scope>
    <source>
        <strain evidence="4 5">LMG 27800</strain>
    </source>
</reference>
<protein>
    <submittedName>
        <fullName evidence="4">Tetratricopeptide repeat protein</fullName>
    </submittedName>
</protein>
<evidence type="ECO:0000256" key="3">
    <source>
        <dbReference type="PROSITE-ProRule" id="PRU00339"/>
    </source>
</evidence>
<evidence type="ECO:0000313" key="4">
    <source>
        <dbReference type="EMBL" id="MBB2204801.1"/>
    </source>
</evidence>
<dbReference type="SUPFAM" id="SSF48452">
    <property type="entry name" value="TPR-like"/>
    <property type="match status" value="1"/>
</dbReference>
<keyword evidence="2 3" id="KW-0802">TPR repeat</keyword>
<keyword evidence="5" id="KW-1185">Reference proteome</keyword>
<proteinExistence type="predicted"/>
<dbReference type="Pfam" id="PF13432">
    <property type="entry name" value="TPR_16"/>
    <property type="match status" value="2"/>
</dbReference>